<dbReference type="EMBL" id="WHPC01000083">
    <property type="protein sequence ID" value="MPV38476.1"/>
    <property type="molecule type" value="Genomic_DNA"/>
</dbReference>
<dbReference type="OrthoDB" id="5144869at2"/>
<evidence type="ECO:0000313" key="2">
    <source>
        <dbReference type="Proteomes" id="UP000437709"/>
    </source>
</evidence>
<organism evidence="1 2">
    <name type="scientific">Georgenia subflava</name>
    <dbReference type="NCBI Taxonomy" id="1622177"/>
    <lineage>
        <taxon>Bacteria</taxon>
        <taxon>Bacillati</taxon>
        <taxon>Actinomycetota</taxon>
        <taxon>Actinomycetes</taxon>
        <taxon>Micrococcales</taxon>
        <taxon>Bogoriellaceae</taxon>
        <taxon>Georgenia</taxon>
    </lineage>
</organism>
<comment type="caution">
    <text evidence="1">The sequence shown here is derived from an EMBL/GenBank/DDBJ whole genome shotgun (WGS) entry which is preliminary data.</text>
</comment>
<dbReference type="AlphaFoldDB" id="A0A6N7EQR3"/>
<dbReference type="Proteomes" id="UP000437709">
    <property type="component" value="Unassembled WGS sequence"/>
</dbReference>
<keyword evidence="2" id="KW-1185">Reference proteome</keyword>
<reference evidence="1 2" key="1">
    <citation type="submission" date="2019-10" db="EMBL/GenBank/DDBJ databases">
        <title>Georgenia wutianyii sp. nov. and Georgenia yuyongxinii sp. nov. isolated from plateau pika (Ochotona curzoniae) in the Qinghai-Tibet plateau of China.</title>
        <authorList>
            <person name="Tian Z."/>
        </authorList>
    </citation>
    <scope>NUCLEOTIDE SEQUENCE [LARGE SCALE GENOMIC DNA]</scope>
    <source>
        <strain evidence="1 2">JCM 19765</strain>
    </source>
</reference>
<name>A0A6N7EQR3_9MICO</name>
<dbReference type="RefSeq" id="WP_152196353.1">
    <property type="nucleotide sequence ID" value="NZ_VUKD01000005.1"/>
</dbReference>
<gene>
    <name evidence="1" type="ORF">GB881_15770</name>
</gene>
<proteinExistence type="predicted"/>
<sequence length="208" mass="22164">MTADDGRLAPVEGVADDTVASFRAQVSQAARDRAGSWDAVAAVLEPPDERLAELLRSGELSTTWRLGARWLGEDAELFTSDLMSLDVYARGSRRRSVADDLARLRADHAELVGAGAAVAGHVRAVAELCRREADAWSAGDMAGGKELRAAERALIEEQLVTVLPDLAGRLATGASAKVWRTLGRVVLAVLSVESGRDYRREVLGGDGD</sequence>
<evidence type="ECO:0000313" key="1">
    <source>
        <dbReference type="EMBL" id="MPV38476.1"/>
    </source>
</evidence>
<accession>A0A6N7EQR3</accession>
<protein>
    <submittedName>
        <fullName evidence="1">Uncharacterized protein</fullName>
    </submittedName>
</protein>